<dbReference type="AlphaFoldDB" id="A0A1F7RLD6"/>
<dbReference type="PANTHER" id="PTHR11252">
    <property type="entry name" value="POLYRIBONUCLEOTIDE NUCLEOTIDYLTRANSFERASE"/>
    <property type="match status" value="1"/>
</dbReference>
<comment type="function">
    <text evidence="9">Involved in mRNA degradation. Catalyzes the phosphorolysis of single-stranded polyribonucleotides processively in the 3'- to 5'-direction.</text>
</comment>
<evidence type="ECO:0000313" key="11">
    <source>
        <dbReference type="EMBL" id="OGL41988.1"/>
    </source>
</evidence>
<dbReference type="FunFam" id="3.30.230.70:FF:000001">
    <property type="entry name" value="Polyribonucleotide nucleotidyltransferase"/>
    <property type="match status" value="1"/>
</dbReference>
<evidence type="ECO:0000256" key="5">
    <source>
        <dbReference type="ARBA" id="ARBA00022695"/>
    </source>
</evidence>
<dbReference type="SUPFAM" id="SSF54791">
    <property type="entry name" value="Eukaryotic type KH-domain (KH-domain type I)"/>
    <property type="match status" value="1"/>
</dbReference>
<dbReference type="InterPro" id="IPR015848">
    <property type="entry name" value="PNPase_PH_RNA-bd_bac/org-type"/>
</dbReference>
<proteinExistence type="inferred from homology"/>
<dbReference type="NCBIfam" id="TIGR03591">
    <property type="entry name" value="polynuc_phos"/>
    <property type="match status" value="1"/>
</dbReference>
<evidence type="ECO:0000256" key="7">
    <source>
        <dbReference type="ARBA" id="ARBA00022842"/>
    </source>
</evidence>
<dbReference type="Pfam" id="PF00575">
    <property type="entry name" value="S1"/>
    <property type="match status" value="1"/>
</dbReference>
<dbReference type="InterPro" id="IPR036612">
    <property type="entry name" value="KH_dom_type_1_sf"/>
</dbReference>
<dbReference type="EMBL" id="MGDB01000060">
    <property type="protein sequence ID" value="OGL41988.1"/>
    <property type="molecule type" value="Genomic_DNA"/>
</dbReference>
<gene>
    <name evidence="9" type="primary">pnp</name>
    <name evidence="11" type="ORF">A2042_05990</name>
</gene>
<reference evidence="11 12" key="1">
    <citation type="journal article" date="2016" name="Nat. Commun.">
        <title>Thousands of microbial genomes shed light on interconnected biogeochemical processes in an aquifer system.</title>
        <authorList>
            <person name="Anantharaman K."/>
            <person name="Brown C.T."/>
            <person name="Hug L.A."/>
            <person name="Sharon I."/>
            <person name="Castelle C.J."/>
            <person name="Probst A.J."/>
            <person name="Thomas B.C."/>
            <person name="Singh A."/>
            <person name="Wilkins M.J."/>
            <person name="Karaoz U."/>
            <person name="Brodie E.L."/>
            <person name="Williams K.H."/>
            <person name="Hubbard S.S."/>
            <person name="Banfield J.F."/>
        </authorList>
    </citation>
    <scope>NUCLEOTIDE SEQUENCE [LARGE SCALE GENOMIC DNA]</scope>
</reference>
<dbReference type="InterPro" id="IPR012162">
    <property type="entry name" value="PNPase"/>
</dbReference>
<dbReference type="SUPFAM" id="SSF55666">
    <property type="entry name" value="Ribonuclease PH domain 2-like"/>
    <property type="match status" value="2"/>
</dbReference>
<dbReference type="FunFam" id="3.30.230.70:FF:000002">
    <property type="entry name" value="Polyribonucleotide nucleotidyltransferase"/>
    <property type="match status" value="1"/>
</dbReference>
<dbReference type="FunFam" id="2.40.50.140:FF:000023">
    <property type="entry name" value="Polyribonucleotide nucleotidyltransferase"/>
    <property type="match status" value="1"/>
</dbReference>
<dbReference type="Pfam" id="PF03726">
    <property type="entry name" value="PNPase"/>
    <property type="match status" value="1"/>
</dbReference>
<evidence type="ECO:0000256" key="1">
    <source>
        <dbReference type="ARBA" id="ARBA00004496"/>
    </source>
</evidence>
<evidence type="ECO:0000256" key="8">
    <source>
        <dbReference type="ARBA" id="ARBA00022884"/>
    </source>
</evidence>
<dbReference type="Pfam" id="PF00013">
    <property type="entry name" value="KH_1"/>
    <property type="match status" value="1"/>
</dbReference>
<dbReference type="InterPro" id="IPR012340">
    <property type="entry name" value="NA-bd_OB-fold"/>
</dbReference>
<dbReference type="SUPFAM" id="SSF50249">
    <property type="entry name" value="Nucleic acid-binding proteins"/>
    <property type="match status" value="1"/>
</dbReference>
<dbReference type="InterPro" id="IPR015847">
    <property type="entry name" value="ExoRNase_PH_dom2"/>
</dbReference>
<feature type="binding site" evidence="9">
    <location>
        <position position="480"/>
    </location>
    <ligand>
        <name>Mg(2+)</name>
        <dbReference type="ChEBI" id="CHEBI:18420"/>
    </ligand>
</feature>
<dbReference type="Pfam" id="PF03725">
    <property type="entry name" value="RNase_PH_C"/>
    <property type="match status" value="1"/>
</dbReference>
<evidence type="ECO:0000256" key="3">
    <source>
        <dbReference type="ARBA" id="ARBA00022490"/>
    </source>
</evidence>
<keyword evidence="5 9" id="KW-0548">Nucleotidyltransferase</keyword>
<protein>
    <recommendedName>
        <fullName evidence="9">Polyribonucleotide nucleotidyltransferase</fullName>
        <ecNumber evidence="9">2.7.7.8</ecNumber>
    </recommendedName>
    <alternativeName>
        <fullName evidence="9">Polynucleotide phosphorylase</fullName>
        <shortName evidence="9">PNPase</shortName>
    </alternativeName>
</protein>
<dbReference type="SUPFAM" id="SSF46915">
    <property type="entry name" value="Polynucleotide phosphorylase/guanosine pentaphosphate synthase (PNPase/GPSI), domain 3"/>
    <property type="match status" value="1"/>
</dbReference>
<dbReference type="Pfam" id="PF01138">
    <property type="entry name" value="RNase_PH"/>
    <property type="match status" value="2"/>
</dbReference>
<dbReference type="GO" id="GO:0006396">
    <property type="term" value="P:RNA processing"/>
    <property type="evidence" value="ECO:0007669"/>
    <property type="project" value="InterPro"/>
</dbReference>
<dbReference type="InterPro" id="IPR036345">
    <property type="entry name" value="ExoRNase_PH_dom2_sf"/>
</dbReference>
<evidence type="ECO:0000256" key="9">
    <source>
        <dbReference type="HAMAP-Rule" id="MF_01595"/>
    </source>
</evidence>
<dbReference type="SUPFAM" id="SSF54211">
    <property type="entry name" value="Ribosomal protein S5 domain 2-like"/>
    <property type="match status" value="2"/>
</dbReference>
<dbReference type="PIRSF" id="PIRSF005499">
    <property type="entry name" value="PNPase"/>
    <property type="match status" value="1"/>
</dbReference>
<dbReference type="Gene3D" id="2.40.50.140">
    <property type="entry name" value="Nucleic acid-binding proteins"/>
    <property type="match status" value="1"/>
</dbReference>
<dbReference type="PROSITE" id="PS50126">
    <property type="entry name" value="S1"/>
    <property type="match status" value="1"/>
</dbReference>
<evidence type="ECO:0000313" key="12">
    <source>
        <dbReference type="Proteomes" id="UP000178526"/>
    </source>
</evidence>
<keyword evidence="4 9" id="KW-0808">Transferase</keyword>
<keyword evidence="3 9" id="KW-0963">Cytoplasm</keyword>
<dbReference type="HAMAP" id="MF_01595">
    <property type="entry name" value="PNPase"/>
    <property type="match status" value="1"/>
</dbReference>
<dbReference type="InterPro" id="IPR027408">
    <property type="entry name" value="PNPase/RNase_PH_dom_sf"/>
</dbReference>
<evidence type="ECO:0000256" key="6">
    <source>
        <dbReference type="ARBA" id="ARBA00022723"/>
    </source>
</evidence>
<dbReference type="SMART" id="SM00316">
    <property type="entry name" value="S1"/>
    <property type="match status" value="1"/>
</dbReference>
<dbReference type="CDD" id="cd04472">
    <property type="entry name" value="S1_PNPase"/>
    <property type="match status" value="1"/>
</dbReference>
<dbReference type="InterPro" id="IPR003029">
    <property type="entry name" value="S1_domain"/>
</dbReference>
<evidence type="ECO:0000256" key="4">
    <source>
        <dbReference type="ARBA" id="ARBA00022679"/>
    </source>
</evidence>
<comment type="cofactor">
    <cofactor evidence="9">
        <name>Mg(2+)</name>
        <dbReference type="ChEBI" id="CHEBI:18420"/>
    </cofactor>
</comment>
<dbReference type="GO" id="GO:0000175">
    <property type="term" value="F:3'-5'-RNA exonuclease activity"/>
    <property type="evidence" value="ECO:0007669"/>
    <property type="project" value="TreeGrafter"/>
</dbReference>
<dbReference type="SMART" id="SM00322">
    <property type="entry name" value="KH"/>
    <property type="match status" value="1"/>
</dbReference>
<sequence>MIRKEITVNNLPLSIETGRLAKQADGAVLIQYGDVMLLVTAVAADKPRKDIDFLPFTVDYREKAYAAGKIPGGFFKREGRPHEKEILTSRLIDRPLRPLFPDGYYHDVQVIATVLSVDQQNDPDVIALIGASTALLISKIPLTDAVAAVRVGRVEGKLIINPTYAQVAESDINIIVAGTRKEIMMVEGGANEVSEKDMIEAVLFGHRQMQDIITLQEEIAAAVSSNKDEVIPGPDDPELKARVRKLSVAKINRAVRINKKQERQDELDKILQELIAEAGGDETRELLIKKYYHEVERDEMRRIILDEGVRADGRGPTEIRPITCEIGVLPRTHGSAVFTRGETQALAVTTLGTADDEQRIDALEGESRKSFMLHYNFPGYSVGETSAMRSPGRREIGHGALADRALVPVLPKDEFPYTIRIVSDILESNGSSSMATVCGSILSLMDAGVPIKAPVAGIAMGLVKEGDKVSILSDILGIEDHLGDMDFKVTGTRAGITAFQMDVKIAGVSKEIMERAMEQAKAGRMHILDKMEQVISRPRESLSVYAPRIISFYVNKSKIGEIIGPGGKTIRGIIEKTGAKIEIDDDGKVNISSVDEESAKKALEMVEDITQEPEIGKIYMGKVKKIMDFGAFVEIFPKTEGLVHISQLADYRVQNVSDEVKEGDEILVKLIDIDNQGRLKLSRKEAMKEKGND</sequence>
<evidence type="ECO:0000259" key="10">
    <source>
        <dbReference type="PROSITE" id="PS50126"/>
    </source>
</evidence>
<dbReference type="NCBIfam" id="NF008805">
    <property type="entry name" value="PRK11824.1"/>
    <property type="match status" value="1"/>
</dbReference>
<feature type="binding site" evidence="9">
    <location>
        <position position="486"/>
    </location>
    <ligand>
        <name>Mg(2+)</name>
        <dbReference type="ChEBI" id="CHEBI:18420"/>
    </ligand>
</feature>
<comment type="catalytic activity">
    <reaction evidence="9">
        <text>RNA(n+1) + phosphate = RNA(n) + a ribonucleoside 5'-diphosphate</text>
        <dbReference type="Rhea" id="RHEA:22096"/>
        <dbReference type="Rhea" id="RHEA-COMP:14527"/>
        <dbReference type="Rhea" id="RHEA-COMP:17342"/>
        <dbReference type="ChEBI" id="CHEBI:43474"/>
        <dbReference type="ChEBI" id="CHEBI:57930"/>
        <dbReference type="ChEBI" id="CHEBI:140395"/>
        <dbReference type="EC" id="2.7.7.8"/>
    </reaction>
</comment>
<dbReference type="FunFam" id="3.30.1370.10:FF:000001">
    <property type="entry name" value="Polyribonucleotide nucleotidyltransferase"/>
    <property type="match status" value="1"/>
</dbReference>
<dbReference type="PROSITE" id="PS50084">
    <property type="entry name" value="KH_TYPE_1"/>
    <property type="match status" value="1"/>
</dbReference>
<keyword evidence="6 9" id="KW-0479">Metal-binding</keyword>
<dbReference type="GO" id="GO:0004654">
    <property type="term" value="F:polyribonucleotide nucleotidyltransferase activity"/>
    <property type="evidence" value="ECO:0007669"/>
    <property type="project" value="UniProtKB-UniRule"/>
</dbReference>
<dbReference type="CDD" id="cd02393">
    <property type="entry name" value="KH-I_PNPase"/>
    <property type="match status" value="1"/>
</dbReference>
<comment type="similarity">
    <text evidence="2 9">Belongs to the polyribonucleotide nucleotidyltransferase family.</text>
</comment>
<dbReference type="InterPro" id="IPR036456">
    <property type="entry name" value="PNPase_PH_RNA-bd_sf"/>
</dbReference>
<dbReference type="InterPro" id="IPR004087">
    <property type="entry name" value="KH_dom"/>
</dbReference>
<dbReference type="Gene3D" id="3.30.1370.10">
    <property type="entry name" value="K Homology domain, type 1"/>
    <property type="match status" value="1"/>
</dbReference>
<dbReference type="CDD" id="cd11364">
    <property type="entry name" value="RNase_PH_PNPase_2"/>
    <property type="match status" value="1"/>
</dbReference>
<dbReference type="GO" id="GO:0000287">
    <property type="term" value="F:magnesium ion binding"/>
    <property type="evidence" value="ECO:0007669"/>
    <property type="project" value="UniProtKB-UniRule"/>
</dbReference>
<evidence type="ECO:0000256" key="2">
    <source>
        <dbReference type="ARBA" id="ARBA00007404"/>
    </source>
</evidence>
<dbReference type="CDD" id="cd11363">
    <property type="entry name" value="RNase_PH_PNPase_1"/>
    <property type="match status" value="1"/>
</dbReference>
<comment type="caution">
    <text evidence="11">The sequence shown here is derived from an EMBL/GenBank/DDBJ whole genome shotgun (WGS) entry which is preliminary data.</text>
</comment>
<dbReference type="InterPro" id="IPR020568">
    <property type="entry name" value="Ribosomal_Su5_D2-typ_SF"/>
</dbReference>
<keyword evidence="7 9" id="KW-0460">Magnesium</keyword>
<feature type="domain" description="S1 motif" evidence="10">
    <location>
        <begin position="616"/>
        <end position="684"/>
    </location>
</feature>
<organism evidence="11 12">
    <name type="scientific">Candidatus Schekmanbacteria bacterium GWA2_38_11</name>
    <dbReference type="NCBI Taxonomy" id="1817876"/>
    <lineage>
        <taxon>Bacteria</taxon>
        <taxon>Candidatus Schekmaniibacteriota</taxon>
    </lineage>
</organism>
<dbReference type="Gene3D" id="3.30.230.70">
    <property type="entry name" value="GHMP Kinase, N-terminal domain"/>
    <property type="match status" value="2"/>
</dbReference>
<dbReference type="GO" id="GO:0003723">
    <property type="term" value="F:RNA binding"/>
    <property type="evidence" value="ECO:0007669"/>
    <property type="project" value="UniProtKB-UniRule"/>
</dbReference>
<keyword evidence="8 9" id="KW-0694">RNA-binding</keyword>
<dbReference type="InterPro" id="IPR004088">
    <property type="entry name" value="KH_dom_type_1"/>
</dbReference>
<dbReference type="GO" id="GO:0006402">
    <property type="term" value="P:mRNA catabolic process"/>
    <property type="evidence" value="ECO:0007669"/>
    <property type="project" value="UniProtKB-UniRule"/>
</dbReference>
<name>A0A1F7RLD6_9BACT</name>
<dbReference type="Proteomes" id="UP000178526">
    <property type="component" value="Unassembled WGS sequence"/>
</dbReference>
<dbReference type="PANTHER" id="PTHR11252:SF0">
    <property type="entry name" value="POLYRIBONUCLEOTIDE NUCLEOTIDYLTRANSFERASE 1, MITOCHONDRIAL"/>
    <property type="match status" value="1"/>
</dbReference>
<comment type="subcellular location">
    <subcellularLocation>
        <location evidence="1 9">Cytoplasm</location>
    </subcellularLocation>
</comment>
<dbReference type="InterPro" id="IPR001247">
    <property type="entry name" value="ExoRNase_PH_dom1"/>
</dbReference>
<dbReference type="EC" id="2.7.7.8" evidence="9"/>
<accession>A0A1F7RLD6</accession>
<dbReference type="GO" id="GO:0005829">
    <property type="term" value="C:cytosol"/>
    <property type="evidence" value="ECO:0007669"/>
    <property type="project" value="UniProtKB-ARBA"/>
</dbReference>